<dbReference type="RefSeq" id="WP_377294920.1">
    <property type="nucleotide sequence ID" value="NZ_JBHSBM010000077.1"/>
</dbReference>
<feature type="compositionally biased region" description="Pro residues" evidence="1">
    <location>
        <begin position="301"/>
        <end position="334"/>
    </location>
</feature>
<proteinExistence type="predicted"/>
<comment type="caution">
    <text evidence="2">The sequence shown here is derived from an EMBL/GenBank/DDBJ whole genome shotgun (WGS) entry which is preliminary data.</text>
</comment>
<evidence type="ECO:0000256" key="1">
    <source>
        <dbReference type="SAM" id="MobiDB-lite"/>
    </source>
</evidence>
<feature type="compositionally biased region" description="Basic and acidic residues" evidence="1">
    <location>
        <begin position="285"/>
        <end position="300"/>
    </location>
</feature>
<evidence type="ECO:0000313" key="2">
    <source>
        <dbReference type="EMBL" id="MFC4063160.1"/>
    </source>
</evidence>
<feature type="compositionally biased region" description="Low complexity" evidence="1">
    <location>
        <begin position="219"/>
        <end position="233"/>
    </location>
</feature>
<accession>A0ABV8IJB6</accession>
<reference evidence="3" key="1">
    <citation type="journal article" date="2019" name="Int. J. Syst. Evol. Microbiol.">
        <title>The Global Catalogue of Microorganisms (GCM) 10K type strain sequencing project: providing services to taxonomists for standard genome sequencing and annotation.</title>
        <authorList>
            <consortium name="The Broad Institute Genomics Platform"/>
            <consortium name="The Broad Institute Genome Sequencing Center for Infectious Disease"/>
            <person name="Wu L."/>
            <person name="Ma J."/>
        </authorList>
    </citation>
    <scope>NUCLEOTIDE SEQUENCE [LARGE SCALE GENOMIC DNA]</scope>
    <source>
        <strain evidence="3">TBRC 4489</strain>
    </source>
</reference>
<keyword evidence="3" id="KW-1185">Reference proteome</keyword>
<organism evidence="2 3">
    <name type="scientific">Planomonospora corallina</name>
    <dbReference type="NCBI Taxonomy" id="1806052"/>
    <lineage>
        <taxon>Bacteria</taxon>
        <taxon>Bacillati</taxon>
        <taxon>Actinomycetota</taxon>
        <taxon>Actinomycetes</taxon>
        <taxon>Streptosporangiales</taxon>
        <taxon>Streptosporangiaceae</taxon>
        <taxon>Planomonospora</taxon>
    </lineage>
</organism>
<feature type="region of interest" description="Disordered" evidence="1">
    <location>
        <begin position="219"/>
        <end position="339"/>
    </location>
</feature>
<dbReference type="Proteomes" id="UP001595850">
    <property type="component" value="Unassembled WGS sequence"/>
</dbReference>
<sequence length="357" mass="35509">MPATLRGALEASAAAVRVVPLDVDGHRVRVVVTPIGRPDAGREAAVWDDLVAAVTACTAPGVRLRPAAAEISVIEITDRSVLVLNALLGRAATRTALRALRKGTFQYPSPVGAGAGARLRPTRATVAVAAVTALVGALAAYSGASSSSGSPSGAGPAPGAVLAPASSGPAALPLPGASGPAASGPVTPAPPSATAAASAPPSPGTVSRERRPMILATAPAAPAHALRPAAPKASPEEADRPRPSASAPRRTSSSTRSAASPSRRTGPPVHEETSAPRPVSGADRGPVREREPVREHERGPDAPPRPTLAPPPPPSQSAPPRPPAPAPAPPPEAPEPTRNCRVQAGVKIALLGVGLCL</sequence>
<evidence type="ECO:0000313" key="3">
    <source>
        <dbReference type="Proteomes" id="UP001595850"/>
    </source>
</evidence>
<feature type="compositionally biased region" description="Low complexity" evidence="1">
    <location>
        <begin position="243"/>
        <end position="265"/>
    </location>
</feature>
<feature type="compositionally biased region" description="Low complexity" evidence="1">
    <location>
        <begin position="173"/>
        <end position="199"/>
    </location>
</feature>
<feature type="region of interest" description="Disordered" evidence="1">
    <location>
        <begin position="173"/>
        <end position="207"/>
    </location>
</feature>
<protein>
    <submittedName>
        <fullName evidence="2">Uncharacterized protein</fullName>
    </submittedName>
</protein>
<gene>
    <name evidence="2" type="ORF">ACFOWE_33185</name>
</gene>
<dbReference type="EMBL" id="JBHSBM010000077">
    <property type="protein sequence ID" value="MFC4063160.1"/>
    <property type="molecule type" value="Genomic_DNA"/>
</dbReference>
<name>A0ABV8IJB6_9ACTN</name>